<dbReference type="AlphaFoldDB" id="A0AAD9Y783"/>
<accession>A0AAD9Y783</accession>
<organism evidence="1 2">
    <name type="scientific">Colletotrichum kahawae</name>
    <name type="common">Coffee berry disease fungus</name>
    <dbReference type="NCBI Taxonomy" id="34407"/>
    <lineage>
        <taxon>Eukaryota</taxon>
        <taxon>Fungi</taxon>
        <taxon>Dikarya</taxon>
        <taxon>Ascomycota</taxon>
        <taxon>Pezizomycotina</taxon>
        <taxon>Sordariomycetes</taxon>
        <taxon>Hypocreomycetidae</taxon>
        <taxon>Glomerellales</taxon>
        <taxon>Glomerellaceae</taxon>
        <taxon>Colletotrichum</taxon>
        <taxon>Colletotrichum gloeosporioides species complex</taxon>
    </lineage>
</organism>
<reference evidence="1" key="1">
    <citation type="submission" date="2023-02" db="EMBL/GenBank/DDBJ databases">
        <title>Colletotrichum kahawae CIFC_Que2 genome sequencing and assembly.</title>
        <authorList>
            <person name="Baroncelli R."/>
        </authorList>
    </citation>
    <scope>NUCLEOTIDE SEQUENCE</scope>
    <source>
        <strain evidence="1">CIFC_Que2</strain>
    </source>
</reference>
<protein>
    <submittedName>
        <fullName evidence="1">Uncharacterized protein</fullName>
    </submittedName>
</protein>
<name>A0AAD9Y783_COLKA</name>
<proteinExistence type="predicted"/>
<dbReference type="EMBL" id="VYYT01000336">
    <property type="protein sequence ID" value="KAK2741390.1"/>
    <property type="molecule type" value="Genomic_DNA"/>
</dbReference>
<evidence type="ECO:0000313" key="1">
    <source>
        <dbReference type="EMBL" id="KAK2741390.1"/>
    </source>
</evidence>
<gene>
    <name evidence="1" type="ORF">CKAH01_18504</name>
</gene>
<dbReference type="Proteomes" id="UP001281614">
    <property type="component" value="Unassembled WGS sequence"/>
</dbReference>
<evidence type="ECO:0000313" key="2">
    <source>
        <dbReference type="Proteomes" id="UP001281614"/>
    </source>
</evidence>
<keyword evidence="2" id="KW-1185">Reference proteome</keyword>
<sequence length="71" mass="8160">MVAWMFPSSRNYTFYPQAFHPKYGNFSASRPPAFLDPLCTAMRGNISDCNDSANMLSFSYFQGYSNIKRSR</sequence>
<comment type="caution">
    <text evidence="1">The sequence shown here is derived from an EMBL/GenBank/DDBJ whole genome shotgun (WGS) entry which is preliminary data.</text>
</comment>